<reference evidence="3" key="1">
    <citation type="journal article" date="2018" name="Front. Microbiol.">
        <title>Genome-Based Analysis Reveals the Taxonomy and Diversity of the Family Idiomarinaceae.</title>
        <authorList>
            <person name="Liu Y."/>
            <person name="Lai Q."/>
            <person name="Shao Z."/>
        </authorList>
    </citation>
    <scope>NUCLEOTIDE SEQUENCE [LARGE SCALE GENOMIC DNA]</scope>
    <source>
        <strain evidence="3">R22</strain>
    </source>
</reference>
<sequence length="298" mass="34372">MALQHWLQQSKEFMLRFAVSSPVPASWFYDVPESTEIDDITNTPEHIEIVSHCWNYSHLFVYQLKSLVENAPKDFKVTLTGFYCPEDKGSVALVEEFSRKQVDNVDWNFVALEKGDLLRRGIGRNKAAKETKADWIWFTDCDLLFGKNTFPSLKQALRKESCILAFPEQVSRTSLLSKEHDVLCNGKETSIEECLEKAKFSTHTFSKATGPVQIAHGDTARRYGYCDQVDCYQQPKDRWVKTYEDRAFRWLLGTHGKPLNIEDVSIIRHVEKGRYKSGSAFSEMRKANRQAKDKLLTK</sequence>
<evidence type="ECO:0000313" key="3">
    <source>
        <dbReference type="Proteomes" id="UP000288058"/>
    </source>
</evidence>
<dbReference type="RefSeq" id="WP_126783150.1">
    <property type="nucleotide sequence ID" value="NZ_PIQC01000010.1"/>
</dbReference>
<evidence type="ECO:0000313" key="2">
    <source>
        <dbReference type="EMBL" id="RUO64734.1"/>
    </source>
</evidence>
<dbReference type="GO" id="GO:0016740">
    <property type="term" value="F:transferase activity"/>
    <property type="evidence" value="ECO:0007669"/>
    <property type="project" value="UniProtKB-KW"/>
</dbReference>
<feature type="domain" description="Glycosyltransferase 2-like" evidence="1">
    <location>
        <begin position="90"/>
        <end position="168"/>
    </location>
</feature>
<dbReference type="Pfam" id="PF00535">
    <property type="entry name" value="Glycos_transf_2"/>
    <property type="match status" value="1"/>
</dbReference>
<dbReference type="AlphaFoldDB" id="A0A432YT12"/>
<evidence type="ECO:0000259" key="1">
    <source>
        <dbReference type="Pfam" id="PF00535"/>
    </source>
</evidence>
<organism evidence="2 3">
    <name type="scientific">Idiomarina ramblicola</name>
    <dbReference type="NCBI Taxonomy" id="263724"/>
    <lineage>
        <taxon>Bacteria</taxon>
        <taxon>Pseudomonadati</taxon>
        <taxon>Pseudomonadota</taxon>
        <taxon>Gammaproteobacteria</taxon>
        <taxon>Alteromonadales</taxon>
        <taxon>Idiomarinaceae</taxon>
        <taxon>Idiomarina</taxon>
    </lineage>
</organism>
<keyword evidence="3" id="KW-1185">Reference proteome</keyword>
<name>A0A432YT12_9GAMM</name>
<dbReference type="InterPro" id="IPR029044">
    <property type="entry name" value="Nucleotide-diphossugar_trans"/>
</dbReference>
<dbReference type="SUPFAM" id="SSF53448">
    <property type="entry name" value="Nucleotide-diphospho-sugar transferases"/>
    <property type="match status" value="1"/>
</dbReference>
<dbReference type="EMBL" id="PIQC01000010">
    <property type="protein sequence ID" value="RUO64734.1"/>
    <property type="molecule type" value="Genomic_DNA"/>
</dbReference>
<proteinExistence type="predicted"/>
<dbReference type="OrthoDB" id="5757975at2"/>
<dbReference type="InterPro" id="IPR001173">
    <property type="entry name" value="Glyco_trans_2-like"/>
</dbReference>
<comment type="caution">
    <text evidence="2">The sequence shown here is derived from an EMBL/GenBank/DDBJ whole genome shotgun (WGS) entry which is preliminary data.</text>
</comment>
<dbReference type="CDD" id="cd00761">
    <property type="entry name" value="Glyco_tranf_GTA_type"/>
    <property type="match status" value="1"/>
</dbReference>
<dbReference type="Gene3D" id="3.90.550.10">
    <property type="entry name" value="Spore Coat Polysaccharide Biosynthesis Protein SpsA, Chain A"/>
    <property type="match status" value="1"/>
</dbReference>
<dbReference type="Proteomes" id="UP000288058">
    <property type="component" value="Unassembled WGS sequence"/>
</dbReference>
<accession>A0A432YT12</accession>
<keyword evidence="2" id="KW-0808">Transferase</keyword>
<protein>
    <submittedName>
        <fullName evidence="2">Glycosyltransferase</fullName>
    </submittedName>
</protein>
<gene>
    <name evidence="2" type="ORF">CWI78_12605</name>
</gene>